<feature type="binding site" evidence="3">
    <location>
        <position position="101"/>
    </location>
    <ligand>
        <name>Mg(2+)</name>
        <dbReference type="ChEBI" id="CHEBI:18420"/>
        <label>1</label>
    </ligand>
</feature>
<dbReference type="Gene3D" id="1.10.4080.10">
    <property type="entry name" value="ADP-ribosylation/Crystallin J1"/>
    <property type="match status" value="1"/>
</dbReference>
<keyword evidence="5" id="KW-1185">Reference proteome</keyword>
<comment type="caution">
    <text evidence="4">The sequence shown here is derived from an EMBL/GenBank/DDBJ whole genome shotgun (WGS) entry which is preliminary data.</text>
</comment>
<dbReference type="GO" id="GO:0046872">
    <property type="term" value="F:metal ion binding"/>
    <property type="evidence" value="ECO:0007669"/>
    <property type="project" value="UniProtKB-KW"/>
</dbReference>
<evidence type="ECO:0000256" key="2">
    <source>
        <dbReference type="ARBA" id="ARBA00022801"/>
    </source>
</evidence>
<comment type="cofactor">
    <cofactor evidence="3">
        <name>Mg(2+)</name>
        <dbReference type="ChEBI" id="CHEBI:18420"/>
    </cofactor>
    <text evidence="3">Binds 2 magnesium ions per subunit.</text>
</comment>
<dbReference type="InterPro" id="IPR050792">
    <property type="entry name" value="ADP-ribosylglycohydrolase"/>
</dbReference>
<reference evidence="4" key="1">
    <citation type="journal article" date="2020" name="Appl. Environ. Microbiol.">
        <title>Medium-Chain Fatty Acid Synthesis by 'Candidatus Weimeria bifida' gen. nov., sp. nov., and 'Candidatus Pseudoramibacter fermentans' sp. nov.</title>
        <authorList>
            <person name="Scarborough M.J."/>
            <person name="Myers K.S."/>
            <person name="Donohue T.J."/>
            <person name="Noguera D.R."/>
        </authorList>
    </citation>
    <scope>NUCLEOTIDE SEQUENCE</scope>
    <source>
        <strain evidence="4">EUB1.1</strain>
    </source>
</reference>
<comment type="similarity">
    <text evidence="1">Belongs to the ADP-ribosylglycohydrolase family.</text>
</comment>
<dbReference type="Pfam" id="PF03747">
    <property type="entry name" value="ADP_ribosyl_GH"/>
    <property type="match status" value="1"/>
</dbReference>
<evidence type="ECO:0000313" key="5">
    <source>
        <dbReference type="Proteomes" id="UP000473648"/>
    </source>
</evidence>
<protein>
    <submittedName>
        <fullName evidence="4">ADP-ribosylglycohydrolase family protein</fullName>
    </submittedName>
</protein>
<organism evidence="4 5">
    <name type="scientific">Candidatus Pseudoramibacter fermentans</name>
    <dbReference type="NCBI Taxonomy" id="2594427"/>
    <lineage>
        <taxon>Bacteria</taxon>
        <taxon>Bacillati</taxon>
        <taxon>Bacillota</taxon>
        <taxon>Clostridia</taxon>
        <taxon>Eubacteriales</taxon>
        <taxon>Eubacteriaceae</taxon>
        <taxon>Pseudoramibacter</taxon>
    </lineage>
</organism>
<keyword evidence="3" id="KW-0479">Metal-binding</keyword>
<evidence type="ECO:0000256" key="1">
    <source>
        <dbReference type="ARBA" id="ARBA00010702"/>
    </source>
</evidence>
<proteinExistence type="inferred from homology"/>
<dbReference type="InterPro" id="IPR005502">
    <property type="entry name" value="Ribosyl_crysJ1"/>
</dbReference>
<dbReference type="PANTHER" id="PTHR16222:SF24">
    <property type="entry name" value="ADP-RIBOSYLHYDROLASE ARH3"/>
    <property type="match status" value="1"/>
</dbReference>
<dbReference type="Proteomes" id="UP000473648">
    <property type="component" value="Unassembled WGS sequence"/>
</dbReference>
<name>A0A6L5GTU2_9FIRM</name>
<evidence type="ECO:0000313" key="4">
    <source>
        <dbReference type="EMBL" id="MQM73617.1"/>
    </source>
</evidence>
<dbReference type="PANTHER" id="PTHR16222">
    <property type="entry name" value="ADP-RIBOSYLGLYCOHYDROLASE"/>
    <property type="match status" value="1"/>
</dbReference>
<dbReference type="EMBL" id="VOGB01000005">
    <property type="protein sequence ID" value="MQM73617.1"/>
    <property type="molecule type" value="Genomic_DNA"/>
</dbReference>
<dbReference type="InterPro" id="IPR036705">
    <property type="entry name" value="Ribosyl_crysJ1_sf"/>
</dbReference>
<accession>A0A6L5GTU2</accession>
<dbReference type="SUPFAM" id="SSF101478">
    <property type="entry name" value="ADP-ribosylglycohydrolase"/>
    <property type="match status" value="1"/>
</dbReference>
<keyword evidence="3" id="KW-0460">Magnesium</keyword>
<feature type="binding site" evidence="3">
    <location>
        <position position="98"/>
    </location>
    <ligand>
        <name>Mg(2+)</name>
        <dbReference type="ChEBI" id="CHEBI:18420"/>
        <label>1</label>
    </ligand>
</feature>
<keyword evidence="2" id="KW-0378">Hydrolase</keyword>
<gene>
    <name evidence="4" type="ORF">FRC53_09450</name>
</gene>
<evidence type="ECO:0000256" key="3">
    <source>
        <dbReference type="PIRSR" id="PIRSR605502-1"/>
    </source>
</evidence>
<feature type="binding site" evidence="3">
    <location>
        <position position="100"/>
    </location>
    <ligand>
        <name>Mg(2+)</name>
        <dbReference type="ChEBI" id="CHEBI:18420"/>
        <label>1</label>
    </ligand>
</feature>
<sequence length="202" mass="22676">MVSELAHDPEATVDKAVYDAMTTLRETFPDKKSIAPLSKLVRKAVQLSKENLDDLDAIHQLGAGWVAEETLAIAIYCSLKYSTDFKKAVTAAVNHEGDSDSTGAVTGNIVGTFLGLSGIPSAFTDHLELKDVILILADDLYHDCQMTANGENYDPDWDHKYIQNDYMTWKRQNQRDHHSNGRLDGHFKQTQCRVRFLCFRAK</sequence>
<dbReference type="GO" id="GO:0016787">
    <property type="term" value="F:hydrolase activity"/>
    <property type="evidence" value="ECO:0007669"/>
    <property type="project" value="UniProtKB-KW"/>
</dbReference>
<dbReference type="AlphaFoldDB" id="A0A6L5GTU2"/>